<evidence type="ECO:0000313" key="3">
    <source>
        <dbReference type="Proteomes" id="UP000199158"/>
    </source>
</evidence>
<feature type="transmembrane region" description="Helical" evidence="1">
    <location>
        <begin position="12"/>
        <end position="32"/>
    </location>
</feature>
<dbReference type="AlphaFoldDB" id="A0A1H8CS70"/>
<proteinExistence type="predicted"/>
<keyword evidence="1" id="KW-0472">Membrane</keyword>
<dbReference type="Proteomes" id="UP000199158">
    <property type="component" value="Unassembled WGS sequence"/>
</dbReference>
<accession>A0A1H8CS70</accession>
<dbReference type="RefSeq" id="WP_092755231.1">
    <property type="nucleotide sequence ID" value="NZ_FOCG01000002.1"/>
</dbReference>
<dbReference type="EMBL" id="FOCG01000002">
    <property type="protein sequence ID" value="SEM97729.1"/>
    <property type="molecule type" value="Genomic_DNA"/>
</dbReference>
<keyword evidence="1" id="KW-0812">Transmembrane</keyword>
<protein>
    <submittedName>
        <fullName evidence="2">Uncharacterized protein</fullName>
    </submittedName>
</protein>
<reference evidence="2 3" key="1">
    <citation type="submission" date="2016-10" db="EMBL/GenBank/DDBJ databases">
        <authorList>
            <person name="de Groot N.N."/>
        </authorList>
    </citation>
    <scope>NUCLEOTIDE SEQUENCE [LARGE SCALE GENOMIC DNA]</scope>
    <source>
        <strain evidence="2 3">CGMCC 1.5070</strain>
    </source>
</reference>
<name>A0A1H8CS70_9FIRM</name>
<evidence type="ECO:0000256" key="1">
    <source>
        <dbReference type="SAM" id="Phobius"/>
    </source>
</evidence>
<evidence type="ECO:0000313" key="2">
    <source>
        <dbReference type="EMBL" id="SEM97729.1"/>
    </source>
</evidence>
<organism evidence="2 3">
    <name type="scientific">Hydrogenoanaerobacterium saccharovorans</name>
    <dbReference type="NCBI Taxonomy" id="474960"/>
    <lineage>
        <taxon>Bacteria</taxon>
        <taxon>Bacillati</taxon>
        <taxon>Bacillota</taxon>
        <taxon>Clostridia</taxon>
        <taxon>Eubacteriales</taxon>
        <taxon>Oscillospiraceae</taxon>
        <taxon>Hydrogenoanaerobacterium</taxon>
    </lineage>
</organism>
<keyword evidence="3" id="KW-1185">Reference proteome</keyword>
<sequence length="80" mass="9005">MSDFLYYAMNFFPYFVAVVQCIMYIFVIIFLAKATKPIVNALKTYISNSKKDDSCNCNCDCSPAVLAVDEKPVDENKAAE</sequence>
<gene>
    <name evidence="2" type="ORF">SAMN05216180_2301</name>
</gene>
<keyword evidence="1" id="KW-1133">Transmembrane helix</keyword>